<feature type="compositionally biased region" description="Acidic residues" evidence="1">
    <location>
        <begin position="622"/>
        <end position="638"/>
    </location>
</feature>
<dbReference type="EMBL" id="JAVHNR010000002">
    <property type="protein sequence ID" value="KAK6351857.1"/>
    <property type="molecule type" value="Genomic_DNA"/>
</dbReference>
<feature type="compositionally biased region" description="Basic residues" evidence="1">
    <location>
        <begin position="679"/>
        <end position="690"/>
    </location>
</feature>
<name>A0AAN8MYD1_9PEZI</name>
<dbReference type="Pfam" id="PF26082">
    <property type="entry name" value="zf-C2H2_AcuF"/>
    <property type="match status" value="1"/>
</dbReference>
<feature type="region of interest" description="Disordered" evidence="1">
    <location>
        <begin position="1100"/>
        <end position="1140"/>
    </location>
</feature>
<keyword evidence="4" id="KW-1185">Reference proteome</keyword>
<accession>A0AAN8MYD1</accession>
<evidence type="ECO:0000313" key="4">
    <source>
        <dbReference type="Proteomes" id="UP001313282"/>
    </source>
</evidence>
<protein>
    <recommendedName>
        <fullName evidence="2">Oxidoreductase acuF-like C2H2 type zinc-finger domain-containing protein</fullName>
    </recommendedName>
</protein>
<dbReference type="AlphaFoldDB" id="A0AAN8MYD1"/>
<dbReference type="PANTHER" id="PTHR35391:SF7">
    <property type="entry name" value="C2H2-TYPE DOMAIN-CONTAINING PROTEIN"/>
    <property type="match status" value="1"/>
</dbReference>
<feature type="compositionally biased region" description="Basic and acidic residues" evidence="1">
    <location>
        <begin position="649"/>
        <end position="661"/>
    </location>
</feature>
<gene>
    <name evidence="3" type="ORF">TWF718_005002</name>
</gene>
<sequence length="1140" mass="128872">MVGITGSTRTLNELGLETRELFANVIRVFENDASRDATIRALLSAEADRFGLWAVSLGLFVPGHGSLDYRVREAENIRNVIKGFLEALNDSLSEAIDYLSPEDRNQGPRDSQNDSAVCLSESDSEDGWWDESSHDDASDLVMMVDGIKDPIDRLYKLSIWIRNPSTRLNSSKFLSHKHIDEETGVDLLQAFTSLDFNYIESVFAQYRKSKIREENNGDAISEDEEKPRQAELFSDHIDPSIAPSELYLVQRLAHANGRRRQQFSYWKRHREKLALHTGSIGVPSVRKEHHPVPKEAYHQRHDNGAWEFDQAINLNPISVTTATRLNIPQYSAINDAISIVSVSKYAPSNWSPGNESLAFPAPPKHSQDQKFFECPFCFTLCPGTTLQNEAWKAHLIRDLRPYICTYEDCKTPNQLYDTRRDWLQHEGSTHRRVFLCPEHPYRDFLSLSEYQEHIKDGHLSAGGSIPTELIIQSNESTLIIPDRPCPICLVWIENMEALQKHIALHLERFAIFSLPRHVCDDHDADLGSNDADGNWEWSRNEDFTDDLAIMSASHASSTYGQTVSSDGIWGGDLYWDDPENLPDNMRTVGTVAEEEIIPDYKYPDLPASAPTRPDSHSSEGWESAEDDDDDGDNEEYEDEHLAWGEMEDVPEHSNEPSEHEGLSFNSGGSISEDESGHLKVPHRTLHRKKDSRPTHGPDGQDDEKPQTSPRLHPQDSSLPVFSLNALNFVDINDFTSTLWAKFEHLFLYAYGTDSIDPVLSIARAAIYHRSIKQIYFIWTAKKLTEPIRARATTLEEVIPSLTKTSLHETDEPTASSSLLQRWTIKDTISTVLHRGPPDLKDLFSDFLKGVSTGERCAMISHDVHSSVLDDLIETTPMEWPLVRAQVDAYTLDQLDPGTGTKTRNDLFAYRGIDTGTPQEKRAHKREMVARVSAATDRLKAETARLKAKSLLAKKEAHPEPEGDPYTQPLDQISRMDSTVKRDKLEVVPTIPGTIKSRAELEAELEIAIRHESIARARARFGPEKDVDMFYGTKEDTRHNSAISSLSIQDIRAEIELANERTHQLMLMEQSGYYEPGVEGAGSQNYEGFLINPNPPSMAGSSIHAGRFAKSPSGEARVGKIRERMFAERRREREMEEKRLE</sequence>
<feature type="region of interest" description="Disordered" evidence="1">
    <location>
        <begin position="601"/>
        <end position="716"/>
    </location>
</feature>
<comment type="caution">
    <text evidence="3">The sequence shown here is derived from an EMBL/GenBank/DDBJ whole genome shotgun (WGS) entry which is preliminary data.</text>
</comment>
<dbReference type="InterPro" id="IPR058925">
    <property type="entry name" value="zf-C2H2_AcuF"/>
</dbReference>
<feature type="compositionally biased region" description="Polar residues" evidence="1">
    <location>
        <begin position="706"/>
        <end position="716"/>
    </location>
</feature>
<evidence type="ECO:0000256" key="1">
    <source>
        <dbReference type="SAM" id="MobiDB-lite"/>
    </source>
</evidence>
<evidence type="ECO:0000313" key="3">
    <source>
        <dbReference type="EMBL" id="KAK6351857.1"/>
    </source>
</evidence>
<organism evidence="3 4">
    <name type="scientific">Orbilia javanica</name>
    <dbReference type="NCBI Taxonomy" id="47235"/>
    <lineage>
        <taxon>Eukaryota</taxon>
        <taxon>Fungi</taxon>
        <taxon>Dikarya</taxon>
        <taxon>Ascomycota</taxon>
        <taxon>Pezizomycotina</taxon>
        <taxon>Orbiliomycetes</taxon>
        <taxon>Orbiliales</taxon>
        <taxon>Orbiliaceae</taxon>
        <taxon>Orbilia</taxon>
    </lineage>
</organism>
<feature type="region of interest" description="Disordered" evidence="1">
    <location>
        <begin position="100"/>
        <end position="132"/>
    </location>
</feature>
<dbReference type="Proteomes" id="UP001313282">
    <property type="component" value="Unassembled WGS sequence"/>
</dbReference>
<feature type="domain" description="Oxidoreductase acuF-like C2H2 type zinc-finger" evidence="2">
    <location>
        <begin position="370"/>
        <end position="399"/>
    </location>
</feature>
<feature type="compositionally biased region" description="Basic and acidic residues" evidence="1">
    <location>
        <begin position="1116"/>
        <end position="1140"/>
    </location>
</feature>
<evidence type="ECO:0000259" key="2">
    <source>
        <dbReference type="Pfam" id="PF26082"/>
    </source>
</evidence>
<proteinExistence type="predicted"/>
<reference evidence="3 4" key="1">
    <citation type="submission" date="2019-10" db="EMBL/GenBank/DDBJ databases">
        <authorList>
            <person name="Palmer J.M."/>
        </authorList>
    </citation>
    <scope>NUCLEOTIDE SEQUENCE [LARGE SCALE GENOMIC DNA]</scope>
    <source>
        <strain evidence="3 4">TWF718</strain>
    </source>
</reference>
<dbReference type="PANTHER" id="PTHR35391">
    <property type="entry name" value="C2H2-TYPE DOMAIN-CONTAINING PROTEIN-RELATED"/>
    <property type="match status" value="1"/>
</dbReference>